<proteinExistence type="predicted"/>
<dbReference type="AlphaFoldDB" id="A0A644XZ22"/>
<sequence length="145" mass="14650">MVKLNKKKSSLNEKKFRREKKDCNEKKSLGASILKGLGVAFGITCIVFVICALILTYTDMNDSFIGIVSTVCTAVSALCAGKIWASAIGKKGLAVGALSGIVYGVILLVISVMSGGGPLSLGAGACLLIAAAGGGIGGILGVNTK</sequence>
<name>A0A644XZ22_9ZZZZ</name>
<gene>
    <name evidence="2" type="ORF">SDC9_67949</name>
</gene>
<evidence type="ECO:0000256" key="1">
    <source>
        <dbReference type="SAM" id="Phobius"/>
    </source>
</evidence>
<dbReference type="EMBL" id="VSSQ01003604">
    <property type="protein sequence ID" value="MPM21505.1"/>
    <property type="molecule type" value="Genomic_DNA"/>
</dbReference>
<organism evidence="2">
    <name type="scientific">bioreactor metagenome</name>
    <dbReference type="NCBI Taxonomy" id="1076179"/>
    <lineage>
        <taxon>unclassified sequences</taxon>
        <taxon>metagenomes</taxon>
        <taxon>ecological metagenomes</taxon>
    </lineage>
</organism>
<comment type="caution">
    <text evidence="2">The sequence shown here is derived from an EMBL/GenBank/DDBJ whole genome shotgun (WGS) entry which is preliminary data.</text>
</comment>
<keyword evidence="1" id="KW-0812">Transmembrane</keyword>
<dbReference type="InterPro" id="IPR023804">
    <property type="entry name" value="DUF3792_TM"/>
</dbReference>
<feature type="transmembrane region" description="Helical" evidence="1">
    <location>
        <begin position="64"/>
        <end position="85"/>
    </location>
</feature>
<keyword evidence="1" id="KW-1133">Transmembrane helix</keyword>
<dbReference type="NCBIfam" id="TIGR04086">
    <property type="entry name" value="TIGR04086_membr"/>
    <property type="match status" value="1"/>
</dbReference>
<evidence type="ECO:0008006" key="3">
    <source>
        <dbReference type="Google" id="ProtNLM"/>
    </source>
</evidence>
<reference evidence="2" key="1">
    <citation type="submission" date="2019-08" db="EMBL/GenBank/DDBJ databases">
        <authorList>
            <person name="Kucharzyk K."/>
            <person name="Murdoch R.W."/>
            <person name="Higgins S."/>
            <person name="Loffler F."/>
        </authorList>
    </citation>
    <scope>NUCLEOTIDE SEQUENCE</scope>
</reference>
<feature type="transmembrane region" description="Helical" evidence="1">
    <location>
        <begin position="92"/>
        <end position="113"/>
    </location>
</feature>
<dbReference type="Pfam" id="PF12670">
    <property type="entry name" value="DUF3792"/>
    <property type="match status" value="1"/>
</dbReference>
<evidence type="ECO:0000313" key="2">
    <source>
        <dbReference type="EMBL" id="MPM21505.1"/>
    </source>
</evidence>
<feature type="transmembrane region" description="Helical" evidence="1">
    <location>
        <begin position="36"/>
        <end position="58"/>
    </location>
</feature>
<accession>A0A644XZ22</accession>
<feature type="transmembrane region" description="Helical" evidence="1">
    <location>
        <begin position="119"/>
        <end position="142"/>
    </location>
</feature>
<protein>
    <recommendedName>
        <fullName evidence="3">TIGR04086 family membrane protein</fullName>
    </recommendedName>
</protein>
<keyword evidence="1" id="KW-0472">Membrane</keyword>